<proteinExistence type="inferred from homology"/>
<evidence type="ECO:0000256" key="2">
    <source>
        <dbReference type="RuleBase" id="RU003707"/>
    </source>
</evidence>
<dbReference type="Gene3D" id="3.90.226.10">
    <property type="entry name" value="2-enoyl-CoA Hydratase, Chain A, domain 1"/>
    <property type="match status" value="1"/>
</dbReference>
<dbReference type="CDD" id="cd06558">
    <property type="entry name" value="crotonase-like"/>
    <property type="match status" value="1"/>
</dbReference>
<reference evidence="4" key="1">
    <citation type="submission" date="2018-08" db="EMBL/GenBank/DDBJ databases">
        <authorList>
            <person name="Im W.T."/>
        </authorList>
    </citation>
    <scope>NUCLEOTIDE SEQUENCE [LARGE SCALE GENOMIC DNA]</scope>
    <source>
        <strain evidence="4">LA-28</strain>
    </source>
</reference>
<keyword evidence="3" id="KW-0413">Isomerase</keyword>
<dbReference type="EMBL" id="QURN01000020">
    <property type="protein sequence ID" value="RFC64017.1"/>
    <property type="molecule type" value="Genomic_DNA"/>
</dbReference>
<dbReference type="InterPro" id="IPR029045">
    <property type="entry name" value="ClpP/crotonase-like_dom_sf"/>
</dbReference>
<evidence type="ECO:0000313" key="4">
    <source>
        <dbReference type="Proteomes" id="UP000262379"/>
    </source>
</evidence>
<dbReference type="PROSITE" id="PS00166">
    <property type="entry name" value="ENOYL_COA_HYDRATASE"/>
    <property type="match status" value="1"/>
</dbReference>
<comment type="caution">
    <text evidence="3">The sequence shown here is derived from an EMBL/GenBank/DDBJ whole genome shotgun (WGS) entry which is preliminary data.</text>
</comment>
<evidence type="ECO:0000313" key="3">
    <source>
        <dbReference type="EMBL" id="RFC64017.1"/>
    </source>
</evidence>
<dbReference type="InterPro" id="IPR018376">
    <property type="entry name" value="Enoyl-CoA_hyd/isom_CS"/>
</dbReference>
<dbReference type="AlphaFoldDB" id="A0A371X468"/>
<name>A0A371X468_9HYPH</name>
<dbReference type="InterPro" id="IPR001753">
    <property type="entry name" value="Enoyl-CoA_hydra/iso"/>
</dbReference>
<dbReference type="PANTHER" id="PTHR43802">
    <property type="entry name" value="ENOYL-COA HYDRATASE"/>
    <property type="match status" value="1"/>
</dbReference>
<dbReference type="GO" id="GO:0016853">
    <property type="term" value="F:isomerase activity"/>
    <property type="evidence" value="ECO:0007669"/>
    <property type="project" value="UniProtKB-KW"/>
</dbReference>
<dbReference type="Proteomes" id="UP000262379">
    <property type="component" value="Unassembled WGS sequence"/>
</dbReference>
<accession>A0A371X468</accession>
<gene>
    <name evidence="3" type="ORF">DY251_19670</name>
</gene>
<evidence type="ECO:0000256" key="1">
    <source>
        <dbReference type="ARBA" id="ARBA00005254"/>
    </source>
</evidence>
<keyword evidence="4" id="KW-1185">Reference proteome</keyword>
<dbReference type="Pfam" id="PF00378">
    <property type="entry name" value="ECH_1"/>
    <property type="match status" value="1"/>
</dbReference>
<dbReference type="SUPFAM" id="SSF52096">
    <property type="entry name" value="ClpP/crotonase"/>
    <property type="match status" value="1"/>
</dbReference>
<organism evidence="3 4">
    <name type="scientific">Mesorhizobium denitrificans</name>
    <dbReference type="NCBI Taxonomy" id="2294114"/>
    <lineage>
        <taxon>Bacteria</taxon>
        <taxon>Pseudomonadati</taxon>
        <taxon>Pseudomonadota</taxon>
        <taxon>Alphaproteobacteria</taxon>
        <taxon>Hyphomicrobiales</taxon>
        <taxon>Phyllobacteriaceae</taxon>
        <taxon>Mesorhizobium</taxon>
    </lineage>
</organism>
<protein>
    <submittedName>
        <fullName evidence="3">Enoyl-CoA hydratase/isomerase family protein</fullName>
    </submittedName>
</protein>
<comment type="similarity">
    <text evidence="1 2">Belongs to the enoyl-CoA hydratase/isomerase family.</text>
</comment>
<sequence>MTKDVDFSTINFKVSDGIAFITLNRPRSLNAINPEMVSELNLAMDRVDSDDAIKVAIVSGEGRAFSAGFDLKAAAERGPMDPIRWRSVLEADLDLILRFWDSPKPTIAAVHGHCIGGAFELALACDISIAAESTLMGEPEVRFGSGIVAMLLPWITGPKQAKELLLTGEDRLTAIRALQLGIVNSVTPNDEVLNSAIATATKIASAASSSVMFTKKAINRTYEIMGLRQALLQSLELDIFIESSGGPEGDTFNRIRSEQGLQAALAWRNSRSNVSN</sequence>
<dbReference type="PANTHER" id="PTHR43802:SF1">
    <property type="entry name" value="IP11341P-RELATED"/>
    <property type="match status" value="1"/>
</dbReference>